<reference evidence="2 3" key="1">
    <citation type="submission" date="2020-06" db="EMBL/GenBank/DDBJ databases">
        <title>Genome sequence of Paramixta manurensis strain PD-1.</title>
        <authorList>
            <person name="Lee C.W."/>
            <person name="Kim J."/>
        </authorList>
    </citation>
    <scope>NUCLEOTIDE SEQUENCE [LARGE SCALE GENOMIC DNA]</scope>
    <source>
        <strain evidence="2 3">PD-1</strain>
    </source>
</reference>
<proteinExistence type="predicted"/>
<feature type="transmembrane region" description="Helical" evidence="1">
    <location>
        <begin position="115"/>
        <end position="134"/>
    </location>
</feature>
<evidence type="ECO:0000256" key="1">
    <source>
        <dbReference type="SAM" id="Phobius"/>
    </source>
</evidence>
<dbReference type="AlphaFoldDB" id="A0A6M8UMI6"/>
<protein>
    <recommendedName>
        <fullName evidence="4">DUF2919 domain-containing protein</fullName>
    </recommendedName>
</protein>
<sequence>MSFNYSPDAYDNKGQLRLPVTFWLVLLVQARTWVLFVMAGASRQQGASLLALFYPDSQAFWLGLGLGVPAALGLLLTGYRQRLPRLWQSWRYVLSISLFASALLQGWWWQDDDSFSPAVAGLMAVDLLAMGYLLGNRRLRDVFNPRLNGAE</sequence>
<dbReference type="EMBL" id="CP054212">
    <property type="protein sequence ID" value="QKJ88132.1"/>
    <property type="molecule type" value="Genomic_DNA"/>
</dbReference>
<dbReference type="RefSeq" id="WP_173635022.1">
    <property type="nucleotide sequence ID" value="NZ_CP054212.1"/>
</dbReference>
<keyword evidence="1" id="KW-0472">Membrane</keyword>
<accession>A0A6M8UMI6</accession>
<organism evidence="2 3">
    <name type="scientific">Paramixta manurensis</name>
    <dbReference type="NCBI Taxonomy" id="2740817"/>
    <lineage>
        <taxon>Bacteria</taxon>
        <taxon>Pseudomonadati</taxon>
        <taxon>Pseudomonadota</taxon>
        <taxon>Gammaproteobacteria</taxon>
        <taxon>Enterobacterales</taxon>
        <taxon>Erwiniaceae</taxon>
        <taxon>Paramixta</taxon>
    </lineage>
</organism>
<evidence type="ECO:0008006" key="4">
    <source>
        <dbReference type="Google" id="ProtNLM"/>
    </source>
</evidence>
<dbReference type="InterPro" id="IPR021318">
    <property type="entry name" value="DUF2919"/>
</dbReference>
<feature type="transmembrane region" description="Helical" evidence="1">
    <location>
        <begin position="59"/>
        <end position="78"/>
    </location>
</feature>
<feature type="transmembrane region" description="Helical" evidence="1">
    <location>
        <begin position="90"/>
        <end position="109"/>
    </location>
</feature>
<evidence type="ECO:0000313" key="2">
    <source>
        <dbReference type="EMBL" id="QKJ88132.1"/>
    </source>
</evidence>
<gene>
    <name evidence="2" type="ORF">PMPD1_3207</name>
</gene>
<keyword evidence="1" id="KW-1133">Transmembrane helix</keyword>
<dbReference type="Proteomes" id="UP000505325">
    <property type="component" value="Chromosome"/>
</dbReference>
<dbReference type="KEGG" id="pmak:PMPD1_3207"/>
<feature type="transmembrane region" description="Helical" evidence="1">
    <location>
        <begin position="20"/>
        <end position="39"/>
    </location>
</feature>
<name>A0A6M8UMI6_9GAMM</name>
<keyword evidence="1" id="KW-0812">Transmembrane</keyword>
<dbReference type="Pfam" id="PF11143">
    <property type="entry name" value="DUF2919"/>
    <property type="match status" value="1"/>
</dbReference>
<keyword evidence="3" id="KW-1185">Reference proteome</keyword>
<evidence type="ECO:0000313" key="3">
    <source>
        <dbReference type="Proteomes" id="UP000505325"/>
    </source>
</evidence>